<dbReference type="EMBL" id="MT141715">
    <property type="protein sequence ID" value="QJA69543.1"/>
    <property type="molecule type" value="Genomic_DNA"/>
</dbReference>
<proteinExistence type="predicted"/>
<reference evidence="2" key="1">
    <citation type="submission" date="2020-03" db="EMBL/GenBank/DDBJ databases">
        <title>The deep terrestrial virosphere.</title>
        <authorList>
            <person name="Holmfeldt K."/>
            <person name="Nilsson E."/>
            <person name="Simone D."/>
            <person name="Lopez-Fernandez M."/>
            <person name="Wu X."/>
            <person name="de Brujin I."/>
            <person name="Lundin D."/>
            <person name="Andersson A."/>
            <person name="Bertilsson S."/>
            <person name="Dopson M."/>
        </authorList>
    </citation>
    <scope>NUCLEOTIDE SEQUENCE</scope>
    <source>
        <strain evidence="1">MM415A04507</strain>
        <strain evidence="2">MM415B02232</strain>
    </source>
</reference>
<organism evidence="2">
    <name type="scientific">viral metagenome</name>
    <dbReference type="NCBI Taxonomy" id="1070528"/>
    <lineage>
        <taxon>unclassified sequences</taxon>
        <taxon>metagenomes</taxon>
        <taxon>organismal metagenomes</taxon>
    </lineage>
</organism>
<protein>
    <submittedName>
        <fullName evidence="2">Uncharacterized protein</fullName>
    </submittedName>
</protein>
<sequence length="49" mass="6014">MEQCESCRIVIGGKEEHWLFEDKREKLAGRTLSWEEFVGRKWFYQVQLH</sequence>
<evidence type="ECO:0000313" key="1">
    <source>
        <dbReference type="EMBL" id="QJA69543.1"/>
    </source>
</evidence>
<name>A0A6M3KTC4_9ZZZZ</name>
<dbReference type="EMBL" id="MT142567">
    <property type="protein sequence ID" value="QJA85317.1"/>
    <property type="molecule type" value="Genomic_DNA"/>
</dbReference>
<gene>
    <name evidence="1" type="ORF">MM415A04507_0002</name>
    <name evidence="2" type="ORF">MM415B02232_0016</name>
</gene>
<dbReference type="AlphaFoldDB" id="A0A6M3KTC4"/>
<accession>A0A6M3KTC4</accession>
<evidence type="ECO:0000313" key="2">
    <source>
        <dbReference type="EMBL" id="QJA85317.1"/>
    </source>
</evidence>